<keyword evidence="6" id="KW-0472">Membrane</keyword>
<sequence length="810" mass="91199">MHRETNGIHGQSNPVLTIVPPGEVHAKPLHSSFFFTCKADVEQENQVQDLKWISPTNEEIPEVENRSLRVYTEDVFDGVGKNLFFLELLQNDTGTYQCTARYAGNLMLEASVRIDPYLPITWVDAPTEQYATAEQQGAKITCIVRANPSATVDWHRKGKVITTGYGNQRFRVTSEGIIINGVKEEDEGAYTCRALVSETGELQETVINFAIYRAPEWVQEPEDVTGTEGEALEIECIAKGRPDPTYKWINDENANLHDKDGYSVDKYGKLKISRLSRFDEGLLTCVAENDANNGRIEKQIKLTVNIRPQIVEYQNVSIPTDKVVSIECKANGKPLPKIEFRKLSNAEPFVAGAQPRDHRITVKSTEQGDVTVGTLTITNTLRTDDGLYGCWATNEGGQAYRNGHIEVQFAPSFHSMSNRLQYNSWEGKPVNLSCIAEAIPNATYTWYLRTDQEIRPGQDPNLRIVRDKDRSILQVTPADLIYYTQYRCVARNIHGYEASTMELKEAYPPGRIDQAIPKIVTANTITWEFVGPREDHGMETNAYVVQFKKRGGSSWERASTKVWPVGTLYIVEDLEPSSTYDFQFAARNSVGQGQWSEKMAITMREEGPPLRPTILDEAKEEGFKESSSSDRYELRWQVPQNNGEEITEFEIFYYEVDPLMQDGRIIRWNKAGSETRKSVPHPGRLMYVLERLRPDTYYKIELRARNVIGPSEPDTLVIRTGYGKHVGAIRQASASVSTGVIIGIIVVILVLALVVIDIVRYKRSSGKKGVLATCLAKSKSHRTKDKAANSNDAVKPEEENMLQEKHAAAK</sequence>
<dbReference type="InterPro" id="IPR036116">
    <property type="entry name" value="FN3_sf"/>
</dbReference>
<dbReference type="AlphaFoldDB" id="A0A7R8W0T2"/>
<dbReference type="GO" id="GO:0005886">
    <property type="term" value="C:plasma membrane"/>
    <property type="evidence" value="ECO:0007669"/>
    <property type="project" value="TreeGrafter"/>
</dbReference>
<dbReference type="OrthoDB" id="10056271at2759"/>
<accession>A0A7R8W0T2</accession>
<dbReference type="GO" id="GO:0009653">
    <property type="term" value="P:anatomical structure morphogenesis"/>
    <property type="evidence" value="ECO:0007669"/>
    <property type="project" value="UniProtKB-ARBA"/>
</dbReference>
<dbReference type="PROSITE" id="PS50835">
    <property type="entry name" value="IG_LIKE"/>
    <property type="match status" value="5"/>
</dbReference>
<evidence type="ECO:0000256" key="3">
    <source>
        <dbReference type="ARBA" id="ARBA00023157"/>
    </source>
</evidence>
<reference evidence="7" key="1">
    <citation type="submission" date="2020-11" db="EMBL/GenBank/DDBJ databases">
        <authorList>
            <person name="Tran Van P."/>
        </authorList>
    </citation>
    <scope>NUCLEOTIDE SEQUENCE</scope>
</reference>
<dbReference type="InterPro" id="IPR036179">
    <property type="entry name" value="Ig-like_dom_sf"/>
</dbReference>
<organism evidence="7">
    <name type="scientific">Cyprideis torosa</name>
    <dbReference type="NCBI Taxonomy" id="163714"/>
    <lineage>
        <taxon>Eukaryota</taxon>
        <taxon>Metazoa</taxon>
        <taxon>Ecdysozoa</taxon>
        <taxon>Arthropoda</taxon>
        <taxon>Crustacea</taxon>
        <taxon>Oligostraca</taxon>
        <taxon>Ostracoda</taxon>
        <taxon>Podocopa</taxon>
        <taxon>Podocopida</taxon>
        <taxon>Cytherocopina</taxon>
        <taxon>Cytheroidea</taxon>
        <taxon>Cytherideidae</taxon>
        <taxon>Cyprideis</taxon>
    </lineage>
</organism>
<name>A0A7R8W0T2_9CRUS</name>
<dbReference type="SMART" id="SM00409">
    <property type="entry name" value="IG"/>
    <property type="match status" value="5"/>
</dbReference>
<keyword evidence="4" id="KW-0393">Immunoglobulin domain</keyword>
<dbReference type="CDD" id="cd00063">
    <property type="entry name" value="FN3"/>
    <property type="match status" value="2"/>
</dbReference>
<dbReference type="Pfam" id="PF13927">
    <property type="entry name" value="Ig_3"/>
    <property type="match status" value="2"/>
</dbReference>
<evidence type="ECO:0000313" key="7">
    <source>
        <dbReference type="EMBL" id="CAD7222674.1"/>
    </source>
</evidence>
<keyword evidence="3" id="KW-1015">Disulfide bond</keyword>
<dbReference type="SMART" id="SM00060">
    <property type="entry name" value="FN3"/>
    <property type="match status" value="2"/>
</dbReference>
<dbReference type="EMBL" id="OB660090">
    <property type="protein sequence ID" value="CAD7222674.1"/>
    <property type="molecule type" value="Genomic_DNA"/>
</dbReference>
<keyword evidence="2" id="KW-0677">Repeat</keyword>
<dbReference type="Pfam" id="PF07679">
    <property type="entry name" value="I-set"/>
    <property type="match status" value="2"/>
</dbReference>
<feature type="compositionally biased region" description="Basic and acidic residues" evidence="5">
    <location>
        <begin position="794"/>
        <end position="810"/>
    </location>
</feature>
<keyword evidence="6" id="KW-1133">Transmembrane helix</keyword>
<dbReference type="Pfam" id="PF00041">
    <property type="entry name" value="fn3"/>
    <property type="match status" value="2"/>
</dbReference>
<proteinExistence type="predicted"/>
<feature type="region of interest" description="Disordered" evidence="5">
    <location>
        <begin position="780"/>
        <end position="810"/>
    </location>
</feature>
<dbReference type="InterPro" id="IPR003961">
    <property type="entry name" value="FN3_dom"/>
</dbReference>
<dbReference type="InterPro" id="IPR003599">
    <property type="entry name" value="Ig_sub"/>
</dbReference>
<evidence type="ECO:0000256" key="2">
    <source>
        <dbReference type="ARBA" id="ARBA00022737"/>
    </source>
</evidence>
<protein>
    <submittedName>
        <fullName evidence="7">Uncharacterized protein</fullName>
    </submittedName>
</protein>
<dbReference type="InterPro" id="IPR050958">
    <property type="entry name" value="Cell_Adh-Cytoskel_Orgn"/>
</dbReference>
<dbReference type="InterPro" id="IPR013783">
    <property type="entry name" value="Ig-like_fold"/>
</dbReference>
<dbReference type="PANTHER" id="PTHR45080:SF8">
    <property type="entry name" value="IG-LIKE DOMAIN-CONTAINING PROTEIN"/>
    <property type="match status" value="1"/>
</dbReference>
<evidence type="ECO:0000256" key="5">
    <source>
        <dbReference type="SAM" id="MobiDB-lite"/>
    </source>
</evidence>
<dbReference type="Gene3D" id="2.60.40.10">
    <property type="entry name" value="Immunoglobulins"/>
    <property type="match status" value="7"/>
</dbReference>
<dbReference type="GO" id="GO:0007156">
    <property type="term" value="P:homophilic cell adhesion via plasma membrane adhesion molecules"/>
    <property type="evidence" value="ECO:0007669"/>
    <property type="project" value="TreeGrafter"/>
</dbReference>
<dbReference type="PROSITE" id="PS50853">
    <property type="entry name" value="FN3"/>
    <property type="match status" value="2"/>
</dbReference>
<gene>
    <name evidence="7" type="ORF">CTOB1V02_LOCUS675</name>
</gene>
<keyword evidence="6" id="KW-0812">Transmembrane</keyword>
<feature type="transmembrane region" description="Helical" evidence="6">
    <location>
        <begin position="739"/>
        <end position="759"/>
    </location>
</feature>
<dbReference type="SUPFAM" id="SSF49265">
    <property type="entry name" value="Fibronectin type III"/>
    <property type="match status" value="1"/>
</dbReference>
<dbReference type="InterPro" id="IPR003598">
    <property type="entry name" value="Ig_sub2"/>
</dbReference>
<evidence type="ECO:0000256" key="6">
    <source>
        <dbReference type="SAM" id="Phobius"/>
    </source>
</evidence>
<dbReference type="SMART" id="SM00408">
    <property type="entry name" value="IGc2"/>
    <property type="match status" value="5"/>
</dbReference>
<dbReference type="InterPro" id="IPR013098">
    <property type="entry name" value="Ig_I-set"/>
</dbReference>
<dbReference type="CDD" id="cd00096">
    <property type="entry name" value="Ig"/>
    <property type="match status" value="1"/>
</dbReference>
<dbReference type="InterPro" id="IPR007110">
    <property type="entry name" value="Ig-like_dom"/>
</dbReference>
<keyword evidence="1" id="KW-0732">Signal</keyword>
<evidence type="ECO:0000256" key="1">
    <source>
        <dbReference type="ARBA" id="ARBA00022729"/>
    </source>
</evidence>
<dbReference type="PANTHER" id="PTHR45080">
    <property type="entry name" value="CONTACTIN 5"/>
    <property type="match status" value="1"/>
</dbReference>
<evidence type="ECO:0000256" key="4">
    <source>
        <dbReference type="ARBA" id="ARBA00023319"/>
    </source>
</evidence>
<dbReference type="GO" id="GO:0030154">
    <property type="term" value="P:cell differentiation"/>
    <property type="evidence" value="ECO:0007669"/>
    <property type="project" value="UniProtKB-ARBA"/>
</dbReference>
<dbReference type="SUPFAM" id="SSF48726">
    <property type="entry name" value="Immunoglobulin"/>
    <property type="match status" value="4"/>
</dbReference>